<evidence type="ECO:0008006" key="4">
    <source>
        <dbReference type="Google" id="ProtNLM"/>
    </source>
</evidence>
<keyword evidence="3" id="KW-1185">Reference proteome</keyword>
<keyword evidence="1" id="KW-0812">Transmembrane</keyword>
<keyword evidence="1" id="KW-1133">Transmembrane helix</keyword>
<protein>
    <recommendedName>
        <fullName evidence="4">Transmembrane protein</fullName>
    </recommendedName>
</protein>
<sequence length="153" mass="16967">MVFFIIYGKRLIYFTFLNGSVLMMHPFIKRCLIVSDVLIFFMALTVTLMRSVVVSWEKILFPLSVKLLQKSVERKAARESCLVLLLLLQKLINLPLLPGALIMAMILMVLVVTAPGVLTAASSATPRRRVGGFMVNPLIGSPALLVLPRSARP</sequence>
<keyword evidence="1" id="KW-0472">Membrane</keyword>
<accession>A0A2P5A9T0</accession>
<reference evidence="3" key="1">
    <citation type="submission" date="2016-06" db="EMBL/GenBank/DDBJ databases">
        <title>Parallel loss of symbiosis genes in relatives of nitrogen-fixing non-legume Parasponia.</title>
        <authorList>
            <person name="Van Velzen R."/>
            <person name="Holmer R."/>
            <person name="Bu F."/>
            <person name="Rutten L."/>
            <person name="Van Zeijl A."/>
            <person name="Liu W."/>
            <person name="Santuari L."/>
            <person name="Cao Q."/>
            <person name="Sharma T."/>
            <person name="Shen D."/>
            <person name="Roswanjaya Y."/>
            <person name="Wardhani T."/>
            <person name="Kalhor M.S."/>
            <person name="Jansen J."/>
            <person name="Van den Hoogen J."/>
            <person name="Gungor B."/>
            <person name="Hartog M."/>
            <person name="Hontelez J."/>
            <person name="Verver J."/>
            <person name="Yang W.-C."/>
            <person name="Schijlen E."/>
            <person name="Repin R."/>
            <person name="Schilthuizen M."/>
            <person name="Schranz E."/>
            <person name="Heidstra R."/>
            <person name="Miyata K."/>
            <person name="Fedorova E."/>
            <person name="Kohlen W."/>
            <person name="Bisseling T."/>
            <person name="Smit S."/>
            <person name="Geurts R."/>
        </authorList>
    </citation>
    <scope>NUCLEOTIDE SEQUENCE [LARGE SCALE GENOMIC DNA]</scope>
    <source>
        <strain evidence="3">cv. RG33-2</strain>
    </source>
</reference>
<gene>
    <name evidence="2" type="ORF">TorRG33x02_355090</name>
</gene>
<organism evidence="2 3">
    <name type="scientific">Trema orientale</name>
    <name type="common">Charcoal tree</name>
    <name type="synonym">Celtis orientalis</name>
    <dbReference type="NCBI Taxonomy" id="63057"/>
    <lineage>
        <taxon>Eukaryota</taxon>
        <taxon>Viridiplantae</taxon>
        <taxon>Streptophyta</taxon>
        <taxon>Embryophyta</taxon>
        <taxon>Tracheophyta</taxon>
        <taxon>Spermatophyta</taxon>
        <taxon>Magnoliopsida</taxon>
        <taxon>eudicotyledons</taxon>
        <taxon>Gunneridae</taxon>
        <taxon>Pentapetalae</taxon>
        <taxon>rosids</taxon>
        <taxon>fabids</taxon>
        <taxon>Rosales</taxon>
        <taxon>Cannabaceae</taxon>
        <taxon>Trema</taxon>
    </lineage>
</organism>
<proteinExistence type="predicted"/>
<comment type="caution">
    <text evidence="2">The sequence shown here is derived from an EMBL/GenBank/DDBJ whole genome shotgun (WGS) entry which is preliminary data.</text>
</comment>
<dbReference type="InParanoid" id="A0A2P5A9T0"/>
<feature type="transmembrane region" description="Helical" evidence="1">
    <location>
        <begin position="34"/>
        <end position="56"/>
    </location>
</feature>
<dbReference type="EMBL" id="JXTC01001029">
    <property type="protein sequence ID" value="PON33298.1"/>
    <property type="molecule type" value="Genomic_DNA"/>
</dbReference>
<evidence type="ECO:0000313" key="2">
    <source>
        <dbReference type="EMBL" id="PON33298.1"/>
    </source>
</evidence>
<name>A0A2P5A9T0_TREOI</name>
<dbReference type="AlphaFoldDB" id="A0A2P5A9T0"/>
<evidence type="ECO:0000313" key="3">
    <source>
        <dbReference type="Proteomes" id="UP000237000"/>
    </source>
</evidence>
<dbReference type="Proteomes" id="UP000237000">
    <property type="component" value="Unassembled WGS sequence"/>
</dbReference>
<evidence type="ECO:0000256" key="1">
    <source>
        <dbReference type="SAM" id="Phobius"/>
    </source>
</evidence>
<feature type="transmembrane region" description="Helical" evidence="1">
    <location>
        <begin position="98"/>
        <end position="118"/>
    </location>
</feature>